<name>A0A2D0NEM8_FLAN2</name>
<evidence type="ECO:0000256" key="6">
    <source>
        <dbReference type="SAM" id="Phobius"/>
    </source>
</evidence>
<evidence type="ECO:0000256" key="4">
    <source>
        <dbReference type="ARBA" id="ARBA00022989"/>
    </source>
</evidence>
<feature type="transmembrane region" description="Helical" evidence="6">
    <location>
        <begin position="21"/>
        <end position="40"/>
    </location>
</feature>
<feature type="transmembrane region" description="Helical" evidence="6">
    <location>
        <begin position="130"/>
        <end position="149"/>
    </location>
</feature>
<dbReference type="SUPFAM" id="SSF82861">
    <property type="entry name" value="Mechanosensitive channel protein MscS (YggB), transmembrane region"/>
    <property type="match status" value="1"/>
</dbReference>
<dbReference type="SUPFAM" id="SSF50182">
    <property type="entry name" value="Sm-like ribonucleoproteins"/>
    <property type="match status" value="1"/>
</dbReference>
<keyword evidence="4 6" id="KW-1133">Transmembrane helix</keyword>
<keyword evidence="5 6" id="KW-0472">Membrane</keyword>
<dbReference type="GO" id="GO:0016020">
    <property type="term" value="C:membrane"/>
    <property type="evidence" value="ECO:0007669"/>
    <property type="project" value="UniProtKB-SubCell"/>
</dbReference>
<dbReference type="InterPro" id="IPR010920">
    <property type="entry name" value="LSM_dom_sf"/>
</dbReference>
<evidence type="ECO:0000256" key="5">
    <source>
        <dbReference type="ARBA" id="ARBA00023136"/>
    </source>
</evidence>
<dbReference type="InterPro" id="IPR023408">
    <property type="entry name" value="MscS_beta-dom_sf"/>
</dbReference>
<sequence length="326" mass="37712">MQVLYWNFRRWNGDMSKILKQHINGPVSYLGPLLMANIVWNSSLVPEETSGIWAKTLVIVLIIIVAWLLLRVIDMVADIIREQFDIKVEDNLDERKILTQLQYIRRVSEVVLFVIALALILLQFEGVRKVGTGILTSAGVLGIIVGFAAQRSIANLLAGFQIAFTQPIRIDDVVIVEGEWGRVEEITLTYVVIKIWDQRRLVVPLQYFIDKTFQNWTRTTSELLGTVFLYVDYTFPVEVLRRELTDFLENHRLWDQRVGIVQVTDSKPDVMEIRLLVSATNAGNAFDLRCEVREHMINFIQQEQPESLPKMRMQYYNDLKDASLKE</sequence>
<proteinExistence type="inferred from homology"/>
<gene>
    <name evidence="8" type="ORF">CRP01_10670</name>
</gene>
<dbReference type="Gene3D" id="1.10.287.1260">
    <property type="match status" value="1"/>
</dbReference>
<feature type="transmembrane region" description="Helical" evidence="6">
    <location>
        <begin position="52"/>
        <end position="73"/>
    </location>
</feature>
<feature type="transmembrane region" description="Helical" evidence="6">
    <location>
        <begin position="103"/>
        <end position="124"/>
    </location>
</feature>
<dbReference type="Gene3D" id="2.30.30.60">
    <property type="match status" value="1"/>
</dbReference>
<keyword evidence="9" id="KW-1185">Reference proteome</keyword>
<comment type="caution">
    <text evidence="8">The sequence shown here is derived from an EMBL/GenBank/DDBJ whole genome shotgun (WGS) entry which is preliminary data.</text>
</comment>
<dbReference type="InterPro" id="IPR006685">
    <property type="entry name" value="MscS_channel_2nd"/>
</dbReference>
<keyword evidence="3 6" id="KW-0812">Transmembrane</keyword>
<dbReference type="GO" id="GO:0008381">
    <property type="term" value="F:mechanosensitive monoatomic ion channel activity"/>
    <property type="evidence" value="ECO:0007669"/>
    <property type="project" value="UniProtKB-ARBA"/>
</dbReference>
<dbReference type="PANTHER" id="PTHR30566:SF25">
    <property type="entry name" value="INNER MEMBRANE PROTEIN"/>
    <property type="match status" value="1"/>
</dbReference>
<evidence type="ECO:0000256" key="2">
    <source>
        <dbReference type="ARBA" id="ARBA00008017"/>
    </source>
</evidence>
<evidence type="ECO:0000256" key="3">
    <source>
        <dbReference type="ARBA" id="ARBA00022692"/>
    </source>
</evidence>
<dbReference type="EMBL" id="PDUD01000017">
    <property type="protein sequence ID" value="PHN06858.1"/>
    <property type="molecule type" value="Genomic_DNA"/>
</dbReference>
<reference evidence="8 9" key="1">
    <citation type="submission" date="2017-10" db="EMBL/GenBank/DDBJ databases">
        <title>The draft genome sequence of Lewinella nigricans NBRC 102662.</title>
        <authorList>
            <person name="Wang K."/>
        </authorList>
    </citation>
    <scope>NUCLEOTIDE SEQUENCE [LARGE SCALE GENOMIC DNA]</scope>
    <source>
        <strain evidence="8 9">NBRC 102662</strain>
    </source>
</reference>
<organism evidence="8 9">
    <name type="scientific">Flavilitoribacter nigricans (strain ATCC 23147 / DSM 23189 / NBRC 102662 / NCIMB 1420 / SS-2)</name>
    <name type="common">Lewinella nigricans</name>
    <dbReference type="NCBI Taxonomy" id="1122177"/>
    <lineage>
        <taxon>Bacteria</taxon>
        <taxon>Pseudomonadati</taxon>
        <taxon>Bacteroidota</taxon>
        <taxon>Saprospiria</taxon>
        <taxon>Saprospirales</taxon>
        <taxon>Lewinellaceae</taxon>
        <taxon>Flavilitoribacter</taxon>
    </lineage>
</organism>
<comment type="subcellular location">
    <subcellularLocation>
        <location evidence="1">Membrane</location>
        <topology evidence="1">Multi-pass membrane protein</topology>
    </subcellularLocation>
</comment>
<dbReference type="AlphaFoldDB" id="A0A2D0NEM8"/>
<protein>
    <submittedName>
        <fullName evidence="8">Mechanosensitive ion channel protein MscS</fullName>
    </submittedName>
</protein>
<evidence type="ECO:0000313" key="8">
    <source>
        <dbReference type="EMBL" id="PHN06858.1"/>
    </source>
</evidence>
<accession>A0A2D0NEM8</accession>
<dbReference type="Pfam" id="PF00924">
    <property type="entry name" value="MS_channel_2nd"/>
    <property type="match status" value="1"/>
</dbReference>
<dbReference type="PANTHER" id="PTHR30566">
    <property type="entry name" value="YNAI-RELATED MECHANOSENSITIVE ION CHANNEL"/>
    <property type="match status" value="1"/>
</dbReference>
<feature type="domain" description="Mechanosensitive ion channel MscS" evidence="7">
    <location>
        <begin position="152"/>
        <end position="218"/>
    </location>
</feature>
<evidence type="ECO:0000313" key="9">
    <source>
        <dbReference type="Proteomes" id="UP000223913"/>
    </source>
</evidence>
<comment type="similarity">
    <text evidence="2">Belongs to the MscS (TC 1.A.23) family.</text>
</comment>
<dbReference type="Proteomes" id="UP000223913">
    <property type="component" value="Unassembled WGS sequence"/>
</dbReference>
<dbReference type="OrthoDB" id="9792218at2"/>
<dbReference type="InterPro" id="IPR011014">
    <property type="entry name" value="MscS_channel_TM-2"/>
</dbReference>
<evidence type="ECO:0000256" key="1">
    <source>
        <dbReference type="ARBA" id="ARBA00004141"/>
    </source>
</evidence>
<evidence type="ECO:0000259" key="7">
    <source>
        <dbReference type="Pfam" id="PF00924"/>
    </source>
</evidence>